<feature type="transmembrane region" description="Helical" evidence="7">
    <location>
        <begin position="135"/>
        <end position="164"/>
    </location>
</feature>
<gene>
    <name evidence="8" type="ORF">GCM10011312_23470</name>
</gene>
<dbReference type="InterPro" id="IPR017039">
    <property type="entry name" value="Virul_fac_BrkB"/>
</dbReference>
<evidence type="ECO:0000256" key="3">
    <source>
        <dbReference type="ARBA" id="ARBA00022692"/>
    </source>
</evidence>
<keyword evidence="3 7" id="KW-0812">Transmembrane</keyword>
<reference evidence="8" key="1">
    <citation type="journal article" date="2014" name="Int. J. Syst. Evol. Microbiol.">
        <title>Complete genome sequence of Corynebacterium casei LMG S-19264T (=DSM 44701T), isolated from a smear-ripened cheese.</title>
        <authorList>
            <consortium name="US DOE Joint Genome Institute (JGI-PGF)"/>
            <person name="Walter F."/>
            <person name="Albersmeier A."/>
            <person name="Kalinowski J."/>
            <person name="Ruckert C."/>
        </authorList>
    </citation>
    <scope>NUCLEOTIDE SEQUENCE</scope>
    <source>
        <strain evidence="8">CGMCC 1.12924</strain>
    </source>
</reference>
<keyword evidence="5 7" id="KW-0472">Membrane</keyword>
<feature type="transmembrane region" description="Helical" evidence="7">
    <location>
        <begin position="213"/>
        <end position="236"/>
    </location>
</feature>
<evidence type="ECO:0000313" key="9">
    <source>
        <dbReference type="Proteomes" id="UP000652231"/>
    </source>
</evidence>
<dbReference type="GO" id="GO:0005886">
    <property type="term" value="C:plasma membrane"/>
    <property type="evidence" value="ECO:0007669"/>
    <property type="project" value="UniProtKB-SubCell"/>
</dbReference>
<dbReference type="PANTHER" id="PTHR30213">
    <property type="entry name" value="INNER MEMBRANE PROTEIN YHJD"/>
    <property type="match status" value="1"/>
</dbReference>
<feature type="transmembrane region" description="Helical" evidence="7">
    <location>
        <begin position="176"/>
        <end position="201"/>
    </location>
</feature>
<name>A0A8J2VCK0_9FLAO</name>
<keyword evidence="9" id="KW-1185">Reference proteome</keyword>
<feature type="transmembrane region" description="Helical" evidence="7">
    <location>
        <begin position="31"/>
        <end position="54"/>
    </location>
</feature>
<organism evidence="8 9">
    <name type="scientific">Planktosalinus lacus</name>
    <dbReference type="NCBI Taxonomy" id="1526573"/>
    <lineage>
        <taxon>Bacteria</taxon>
        <taxon>Pseudomonadati</taxon>
        <taxon>Bacteroidota</taxon>
        <taxon>Flavobacteriia</taxon>
        <taxon>Flavobacteriales</taxon>
        <taxon>Flavobacteriaceae</taxon>
        <taxon>Planktosalinus</taxon>
    </lineage>
</organism>
<evidence type="ECO:0000256" key="4">
    <source>
        <dbReference type="ARBA" id="ARBA00022989"/>
    </source>
</evidence>
<dbReference type="AlphaFoldDB" id="A0A8J2VCK0"/>
<comment type="caution">
    <text evidence="8">The sequence shown here is derived from an EMBL/GenBank/DDBJ whole genome shotgun (WGS) entry which is preliminary data.</text>
</comment>
<dbReference type="NCBIfam" id="TIGR00765">
    <property type="entry name" value="yihY_not_rbn"/>
    <property type="match status" value="1"/>
</dbReference>
<evidence type="ECO:0000256" key="5">
    <source>
        <dbReference type="ARBA" id="ARBA00023136"/>
    </source>
</evidence>
<sequence length="331" mass="37249">MIQFIKTSLKLLKNTFIRWNKNDPFPKGATIAYYSLFSLPSLLIIVMTIASSFFEREAVQGRITAQISDFIGGDSAKAIETMIVNVSESEDSTLAIVLSIGMVLFAATGVFFQLKKTMNHIWSVAAKKATFVRMLIDRLISFGMVLVIGFLLLISLIISAVLNILKEHIEQISESFTAVFVDILNFGISFLILTTLFAALFKLLPDVKIRWKITYIGAALTTVLFLLGEFLISFYFGQSEPASVYGAAASVVIILLWVNYICLILFFGAEFTVQFAEYKNEKVEPNKFAEPAIHQEIEKLDSRHVSVEEEKRILNRLKSNLDITREREGKD</sequence>
<dbReference type="PIRSF" id="PIRSF035875">
    <property type="entry name" value="RNase_BN"/>
    <property type="match status" value="1"/>
</dbReference>
<feature type="transmembrane region" description="Helical" evidence="7">
    <location>
        <begin position="242"/>
        <end position="269"/>
    </location>
</feature>
<dbReference type="Proteomes" id="UP000652231">
    <property type="component" value="Unassembled WGS sequence"/>
</dbReference>
<comment type="subcellular location">
    <subcellularLocation>
        <location evidence="1">Cell membrane</location>
        <topology evidence="1">Multi-pass membrane protein</topology>
    </subcellularLocation>
</comment>
<reference evidence="8" key="2">
    <citation type="submission" date="2020-09" db="EMBL/GenBank/DDBJ databases">
        <authorList>
            <person name="Sun Q."/>
            <person name="Zhou Y."/>
        </authorList>
    </citation>
    <scope>NUCLEOTIDE SEQUENCE</scope>
    <source>
        <strain evidence="8">CGMCC 1.12924</strain>
    </source>
</reference>
<accession>A0A8J2VCK0</accession>
<evidence type="ECO:0000256" key="7">
    <source>
        <dbReference type="SAM" id="Phobius"/>
    </source>
</evidence>
<dbReference type="PANTHER" id="PTHR30213:SF1">
    <property type="entry name" value="INNER MEMBRANE PROTEIN YHJD"/>
    <property type="match status" value="1"/>
</dbReference>
<evidence type="ECO:0000256" key="1">
    <source>
        <dbReference type="ARBA" id="ARBA00004651"/>
    </source>
</evidence>
<keyword evidence="2" id="KW-1003">Cell membrane</keyword>
<dbReference type="Pfam" id="PF03631">
    <property type="entry name" value="Virul_fac_BrkB"/>
    <property type="match status" value="1"/>
</dbReference>
<evidence type="ECO:0000313" key="8">
    <source>
        <dbReference type="EMBL" id="GGD99255.1"/>
    </source>
</evidence>
<evidence type="ECO:0000256" key="6">
    <source>
        <dbReference type="SAM" id="Coils"/>
    </source>
</evidence>
<feature type="coiled-coil region" evidence="6">
    <location>
        <begin position="297"/>
        <end position="327"/>
    </location>
</feature>
<feature type="transmembrane region" description="Helical" evidence="7">
    <location>
        <begin position="94"/>
        <end position="114"/>
    </location>
</feature>
<dbReference type="EMBL" id="BMGK01000010">
    <property type="protein sequence ID" value="GGD99255.1"/>
    <property type="molecule type" value="Genomic_DNA"/>
</dbReference>
<keyword evidence="6" id="KW-0175">Coiled coil</keyword>
<keyword evidence="4 7" id="KW-1133">Transmembrane helix</keyword>
<evidence type="ECO:0000256" key="2">
    <source>
        <dbReference type="ARBA" id="ARBA00022475"/>
    </source>
</evidence>
<proteinExistence type="predicted"/>
<dbReference type="RefSeq" id="WP_188442762.1">
    <property type="nucleotide sequence ID" value="NZ_BMGK01000010.1"/>
</dbReference>
<protein>
    <submittedName>
        <fullName evidence="8">Uncharacterized protein</fullName>
    </submittedName>
</protein>